<dbReference type="SUPFAM" id="SSF51735">
    <property type="entry name" value="NAD(P)-binding Rossmann-fold domains"/>
    <property type="match status" value="1"/>
</dbReference>
<dbReference type="OrthoDB" id="1933717at2759"/>
<sequence>MEPLFPSPVPTWHNDTYPAIHPINPNLSQKGKTVIITGAVSFAHAGAKHIAIMGRTFSALEETSSQIKKTSSITTTSIFPFSVTDEAATNDLAHRVGAWDTNVKSIYIAARAFLPTASPSASLLSVSAAGAFFPAPVGAGLAGYMTSKIAAAKLVEYLAHEHPSLFICSVHPGVVEMKMMREAGLDVFKVPKDTVELPAHFMLWLSGAGEGEKGWLRGRVAWCNWDVGELVEMRGKAGREDLCTVGLVGSPFEARGKDR</sequence>
<dbReference type="InterPro" id="IPR036291">
    <property type="entry name" value="NAD(P)-bd_dom_sf"/>
</dbReference>
<accession>A0A6A5V729</accession>
<comment type="similarity">
    <text evidence="1">Belongs to the short-chain dehydrogenases/reductases (SDR) family.</text>
</comment>
<protein>
    <submittedName>
        <fullName evidence="3">NAD(P)-binding protein</fullName>
    </submittedName>
</protein>
<gene>
    <name evidence="3" type="ORF">BU23DRAFT_589940</name>
</gene>
<organism evidence="3 4">
    <name type="scientific">Bimuria novae-zelandiae CBS 107.79</name>
    <dbReference type="NCBI Taxonomy" id="1447943"/>
    <lineage>
        <taxon>Eukaryota</taxon>
        <taxon>Fungi</taxon>
        <taxon>Dikarya</taxon>
        <taxon>Ascomycota</taxon>
        <taxon>Pezizomycotina</taxon>
        <taxon>Dothideomycetes</taxon>
        <taxon>Pleosporomycetidae</taxon>
        <taxon>Pleosporales</taxon>
        <taxon>Massarineae</taxon>
        <taxon>Didymosphaeriaceae</taxon>
        <taxon>Bimuria</taxon>
    </lineage>
</organism>
<evidence type="ECO:0000256" key="2">
    <source>
        <dbReference type="ARBA" id="ARBA00023002"/>
    </source>
</evidence>
<dbReference type="AlphaFoldDB" id="A0A6A5V729"/>
<dbReference type="Proteomes" id="UP000800036">
    <property type="component" value="Unassembled WGS sequence"/>
</dbReference>
<evidence type="ECO:0000256" key="1">
    <source>
        <dbReference type="ARBA" id="ARBA00006484"/>
    </source>
</evidence>
<evidence type="ECO:0000313" key="4">
    <source>
        <dbReference type="Proteomes" id="UP000800036"/>
    </source>
</evidence>
<dbReference type="Gene3D" id="3.40.50.720">
    <property type="entry name" value="NAD(P)-binding Rossmann-like Domain"/>
    <property type="match status" value="2"/>
</dbReference>
<dbReference type="PANTHER" id="PTHR43008:SF4">
    <property type="entry name" value="CHAIN DEHYDROGENASE, PUTATIVE (AFU_ORTHOLOGUE AFUA_4G08710)-RELATED"/>
    <property type="match status" value="1"/>
</dbReference>
<dbReference type="GO" id="GO:0050664">
    <property type="term" value="F:oxidoreductase activity, acting on NAD(P)H, oxygen as acceptor"/>
    <property type="evidence" value="ECO:0007669"/>
    <property type="project" value="TreeGrafter"/>
</dbReference>
<dbReference type="PANTHER" id="PTHR43008">
    <property type="entry name" value="BENZIL REDUCTASE"/>
    <property type="match status" value="1"/>
</dbReference>
<dbReference type="EMBL" id="ML976685">
    <property type="protein sequence ID" value="KAF1972668.1"/>
    <property type="molecule type" value="Genomic_DNA"/>
</dbReference>
<name>A0A6A5V729_9PLEO</name>
<reference evidence="3" key="1">
    <citation type="journal article" date="2020" name="Stud. Mycol.">
        <title>101 Dothideomycetes genomes: a test case for predicting lifestyles and emergence of pathogens.</title>
        <authorList>
            <person name="Haridas S."/>
            <person name="Albert R."/>
            <person name="Binder M."/>
            <person name="Bloem J."/>
            <person name="Labutti K."/>
            <person name="Salamov A."/>
            <person name="Andreopoulos B."/>
            <person name="Baker S."/>
            <person name="Barry K."/>
            <person name="Bills G."/>
            <person name="Bluhm B."/>
            <person name="Cannon C."/>
            <person name="Castanera R."/>
            <person name="Culley D."/>
            <person name="Daum C."/>
            <person name="Ezra D."/>
            <person name="Gonzalez J."/>
            <person name="Henrissat B."/>
            <person name="Kuo A."/>
            <person name="Liang C."/>
            <person name="Lipzen A."/>
            <person name="Lutzoni F."/>
            <person name="Magnuson J."/>
            <person name="Mondo S."/>
            <person name="Nolan M."/>
            <person name="Ohm R."/>
            <person name="Pangilinan J."/>
            <person name="Park H.-J."/>
            <person name="Ramirez L."/>
            <person name="Alfaro M."/>
            <person name="Sun H."/>
            <person name="Tritt A."/>
            <person name="Yoshinaga Y."/>
            <person name="Zwiers L.-H."/>
            <person name="Turgeon B."/>
            <person name="Goodwin S."/>
            <person name="Spatafora J."/>
            <person name="Crous P."/>
            <person name="Grigoriev I."/>
        </authorList>
    </citation>
    <scope>NUCLEOTIDE SEQUENCE</scope>
    <source>
        <strain evidence="3">CBS 107.79</strain>
    </source>
</reference>
<keyword evidence="2" id="KW-0560">Oxidoreductase</keyword>
<keyword evidence="4" id="KW-1185">Reference proteome</keyword>
<proteinExistence type="inferred from homology"/>
<evidence type="ECO:0000313" key="3">
    <source>
        <dbReference type="EMBL" id="KAF1972668.1"/>
    </source>
</evidence>